<comment type="caution">
    <text evidence="2">The sequence shown here is derived from an EMBL/GenBank/DDBJ whole genome shotgun (WGS) entry which is preliminary data.</text>
</comment>
<reference evidence="2 3" key="1">
    <citation type="submission" date="2018-11" db="EMBL/GenBank/DDBJ databases">
        <title>Genome sequence of Apiotrichum porosum DSM 27194.</title>
        <authorList>
            <person name="Aliyu H."/>
            <person name="Gorte O."/>
            <person name="Ochsenreither K."/>
        </authorList>
    </citation>
    <scope>NUCLEOTIDE SEQUENCE [LARGE SCALE GENOMIC DNA]</scope>
    <source>
        <strain evidence="2 3">DSM 27194</strain>
    </source>
</reference>
<evidence type="ECO:0000313" key="2">
    <source>
        <dbReference type="EMBL" id="RSH77543.1"/>
    </source>
</evidence>
<name>A0A427XFM1_9TREE</name>
<feature type="region of interest" description="Disordered" evidence="1">
    <location>
        <begin position="68"/>
        <end position="91"/>
    </location>
</feature>
<dbReference type="RefSeq" id="XP_028472690.1">
    <property type="nucleotide sequence ID" value="XM_028618802.1"/>
</dbReference>
<sequence length="91" mass="9640">MHHSAAADDEATRSALRFATNYVLAAVEPPSHAADEPLRHRDMVSGPPIGYLDAQVRARGAWARTLVGSHNPSRTEGHACARSPTASRAAA</sequence>
<protein>
    <submittedName>
        <fullName evidence="2">Uncharacterized protein</fullName>
    </submittedName>
</protein>
<organism evidence="2 3">
    <name type="scientific">Apiotrichum porosum</name>
    <dbReference type="NCBI Taxonomy" id="105984"/>
    <lineage>
        <taxon>Eukaryota</taxon>
        <taxon>Fungi</taxon>
        <taxon>Dikarya</taxon>
        <taxon>Basidiomycota</taxon>
        <taxon>Agaricomycotina</taxon>
        <taxon>Tremellomycetes</taxon>
        <taxon>Trichosporonales</taxon>
        <taxon>Trichosporonaceae</taxon>
        <taxon>Apiotrichum</taxon>
    </lineage>
</organism>
<evidence type="ECO:0000313" key="3">
    <source>
        <dbReference type="Proteomes" id="UP000279236"/>
    </source>
</evidence>
<gene>
    <name evidence="2" type="ORF">EHS24_003099</name>
</gene>
<dbReference type="GeneID" id="39587642"/>
<proteinExistence type="predicted"/>
<dbReference type="Proteomes" id="UP000279236">
    <property type="component" value="Unassembled WGS sequence"/>
</dbReference>
<evidence type="ECO:0000256" key="1">
    <source>
        <dbReference type="SAM" id="MobiDB-lite"/>
    </source>
</evidence>
<dbReference type="AlphaFoldDB" id="A0A427XFM1"/>
<accession>A0A427XFM1</accession>
<keyword evidence="3" id="KW-1185">Reference proteome</keyword>
<dbReference type="EMBL" id="RSCE01000015">
    <property type="protein sequence ID" value="RSH77543.1"/>
    <property type="molecule type" value="Genomic_DNA"/>
</dbReference>